<feature type="transmembrane region" description="Helical" evidence="6">
    <location>
        <begin position="234"/>
        <end position="253"/>
    </location>
</feature>
<feature type="transmembrane region" description="Helical" evidence="6">
    <location>
        <begin position="446"/>
        <end position="467"/>
    </location>
</feature>
<feature type="transmembrane region" description="Helical" evidence="6">
    <location>
        <begin position="417"/>
        <end position="434"/>
    </location>
</feature>
<keyword evidence="3 6" id="KW-0812">Transmembrane</keyword>
<feature type="transmembrane region" description="Helical" evidence="6">
    <location>
        <begin position="205"/>
        <end position="228"/>
    </location>
</feature>
<dbReference type="PROSITE" id="PS50850">
    <property type="entry name" value="MFS"/>
    <property type="match status" value="1"/>
</dbReference>
<keyword evidence="9" id="KW-1185">Reference proteome</keyword>
<organism evidence="8 9">
    <name type="scientific">Nocardioides aquiterrae</name>
    <dbReference type="NCBI Taxonomy" id="203799"/>
    <lineage>
        <taxon>Bacteria</taxon>
        <taxon>Bacillati</taxon>
        <taxon>Actinomycetota</taxon>
        <taxon>Actinomycetes</taxon>
        <taxon>Propionibacteriales</taxon>
        <taxon>Nocardioidaceae</taxon>
        <taxon>Nocardioides</taxon>
    </lineage>
</organism>
<feature type="transmembrane region" description="Helical" evidence="6">
    <location>
        <begin position="146"/>
        <end position="166"/>
    </location>
</feature>
<proteinExistence type="predicted"/>
<evidence type="ECO:0000256" key="3">
    <source>
        <dbReference type="ARBA" id="ARBA00022692"/>
    </source>
</evidence>
<dbReference type="SUPFAM" id="SSF103473">
    <property type="entry name" value="MFS general substrate transporter"/>
    <property type="match status" value="1"/>
</dbReference>
<keyword evidence="2" id="KW-0813">Transport</keyword>
<dbReference type="RefSeq" id="WP_343905157.1">
    <property type="nucleotide sequence ID" value="NZ_BAAAJE010000001.1"/>
</dbReference>
<dbReference type="Proteomes" id="UP001499979">
    <property type="component" value="Unassembled WGS sequence"/>
</dbReference>
<feature type="transmembrane region" description="Helical" evidence="6">
    <location>
        <begin position="375"/>
        <end position="396"/>
    </location>
</feature>
<comment type="subcellular location">
    <subcellularLocation>
        <location evidence="1">Cell membrane</location>
        <topology evidence="1">Multi-pass membrane protein</topology>
    </subcellularLocation>
</comment>
<dbReference type="PANTHER" id="PTHR42718">
    <property type="entry name" value="MAJOR FACILITATOR SUPERFAMILY MULTIDRUG TRANSPORTER MFSC"/>
    <property type="match status" value="1"/>
</dbReference>
<feature type="transmembrane region" description="Helical" evidence="6">
    <location>
        <begin position="172"/>
        <end position="193"/>
    </location>
</feature>
<dbReference type="InterPro" id="IPR011701">
    <property type="entry name" value="MFS"/>
</dbReference>
<protein>
    <recommendedName>
        <fullName evidence="7">Major facilitator superfamily (MFS) profile domain-containing protein</fullName>
    </recommendedName>
</protein>
<accession>A0ABN1U8B7</accession>
<dbReference type="InterPro" id="IPR036259">
    <property type="entry name" value="MFS_trans_sf"/>
</dbReference>
<sequence>MSVTSDPRVRGLAAIVGFLVCVELASGVLQGFYTPIYSDIADHLDVKDADVNWFEAAQLIVSALVVPPLARLGDLVGHKKVLLLSTAVTALGSWILAFAPSFTTFLIGFAVQGAYVVWLPLEVAIIHRRTAGTGRQNLLTRRAAGVLVGALELAVIIGAVTSGALVEATSMTFLLMLPAIVVTAVLVVIWFGIEDLPGTSTGGLDLGGLALLTAALGLVMGGLIVIRLDGPGSVLAWALVVLGLAVLVPFVRYEEAQEQPVVDIGLLRAPGQWPVQLTAFLFGMSVLGAQIPLSTFARTDPAVAGYGLGATAGFVSTLIGVYVIFLALGAFTLPLTTRWLGPRGALVTSSLLVALGYALWLPFHDHTWQALVNMAIAGVGSGALVAALPATAAAAAPPERTGFATGMTNATKTVGGALASAIFAIALSATGSIADPEKGHAPLSGYLTVWAVCAAAALLAGLALLMLPRHVAEEPTPVLR</sequence>
<dbReference type="EMBL" id="BAAAJE010000001">
    <property type="protein sequence ID" value="GAA1127469.1"/>
    <property type="molecule type" value="Genomic_DNA"/>
</dbReference>
<feature type="transmembrane region" description="Helical" evidence="6">
    <location>
        <begin position="313"/>
        <end position="333"/>
    </location>
</feature>
<dbReference type="PANTHER" id="PTHR42718:SF9">
    <property type="entry name" value="MAJOR FACILITATOR SUPERFAMILY MULTIDRUG TRANSPORTER MFSC"/>
    <property type="match status" value="1"/>
</dbReference>
<keyword evidence="5 6" id="KW-0472">Membrane</keyword>
<feature type="transmembrane region" description="Helical" evidence="6">
    <location>
        <begin position="53"/>
        <end position="70"/>
    </location>
</feature>
<evidence type="ECO:0000259" key="7">
    <source>
        <dbReference type="PROSITE" id="PS50850"/>
    </source>
</evidence>
<feature type="transmembrane region" description="Helical" evidence="6">
    <location>
        <begin position="345"/>
        <end position="363"/>
    </location>
</feature>
<evidence type="ECO:0000256" key="1">
    <source>
        <dbReference type="ARBA" id="ARBA00004651"/>
    </source>
</evidence>
<dbReference type="Pfam" id="PF07690">
    <property type="entry name" value="MFS_1"/>
    <property type="match status" value="1"/>
</dbReference>
<comment type="caution">
    <text evidence="8">The sequence shown here is derived from an EMBL/GenBank/DDBJ whole genome shotgun (WGS) entry which is preliminary data.</text>
</comment>
<evidence type="ECO:0000313" key="9">
    <source>
        <dbReference type="Proteomes" id="UP001499979"/>
    </source>
</evidence>
<dbReference type="Gene3D" id="1.20.1250.20">
    <property type="entry name" value="MFS general substrate transporter like domains"/>
    <property type="match status" value="2"/>
</dbReference>
<feature type="transmembrane region" description="Helical" evidence="6">
    <location>
        <begin position="105"/>
        <end position="125"/>
    </location>
</feature>
<evidence type="ECO:0000256" key="2">
    <source>
        <dbReference type="ARBA" id="ARBA00022448"/>
    </source>
</evidence>
<evidence type="ECO:0000313" key="8">
    <source>
        <dbReference type="EMBL" id="GAA1127469.1"/>
    </source>
</evidence>
<gene>
    <name evidence="8" type="ORF">GCM10009606_03910</name>
</gene>
<evidence type="ECO:0000256" key="5">
    <source>
        <dbReference type="ARBA" id="ARBA00023136"/>
    </source>
</evidence>
<name>A0ABN1U8B7_9ACTN</name>
<feature type="transmembrane region" description="Helical" evidence="6">
    <location>
        <begin position="82"/>
        <end position="99"/>
    </location>
</feature>
<feature type="domain" description="Major facilitator superfamily (MFS) profile" evidence="7">
    <location>
        <begin position="9"/>
        <end position="472"/>
    </location>
</feature>
<feature type="transmembrane region" description="Helical" evidence="6">
    <location>
        <begin position="273"/>
        <end position="293"/>
    </location>
</feature>
<evidence type="ECO:0000256" key="6">
    <source>
        <dbReference type="SAM" id="Phobius"/>
    </source>
</evidence>
<dbReference type="InterPro" id="IPR020846">
    <property type="entry name" value="MFS_dom"/>
</dbReference>
<reference evidence="8 9" key="1">
    <citation type="journal article" date="2019" name="Int. J. Syst. Evol. Microbiol.">
        <title>The Global Catalogue of Microorganisms (GCM) 10K type strain sequencing project: providing services to taxonomists for standard genome sequencing and annotation.</title>
        <authorList>
            <consortium name="The Broad Institute Genomics Platform"/>
            <consortium name="The Broad Institute Genome Sequencing Center for Infectious Disease"/>
            <person name="Wu L."/>
            <person name="Ma J."/>
        </authorList>
    </citation>
    <scope>NUCLEOTIDE SEQUENCE [LARGE SCALE GENOMIC DNA]</scope>
    <source>
        <strain evidence="8 9">JCM 11813</strain>
    </source>
</reference>
<feature type="transmembrane region" description="Helical" evidence="6">
    <location>
        <begin position="12"/>
        <end position="33"/>
    </location>
</feature>
<keyword evidence="4 6" id="KW-1133">Transmembrane helix</keyword>
<evidence type="ECO:0000256" key="4">
    <source>
        <dbReference type="ARBA" id="ARBA00022989"/>
    </source>
</evidence>